<feature type="compositionally biased region" description="Basic and acidic residues" evidence="1">
    <location>
        <begin position="46"/>
        <end position="59"/>
    </location>
</feature>
<evidence type="ECO:0000256" key="1">
    <source>
        <dbReference type="SAM" id="MobiDB-lite"/>
    </source>
</evidence>
<dbReference type="Gene3D" id="3.30.70.100">
    <property type="match status" value="1"/>
</dbReference>
<gene>
    <name evidence="3" type="ORF">ACFSJS_27400</name>
</gene>
<protein>
    <submittedName>
        <fullName evidence="3">Quinol monooxygenase</fullName>
        <ecNumber evidence="3">1.-.-.-</ecNumber>
    </submittedName>
</protein>
<feature type="region of interest" description="Disordered" evidence="1">
    <location>
        <begin position="1"/>
        <end position="94"/>
    </location>
</feature>
<dbReference type="RefSeq" id="WP_380905102.1">
    <property type="nucleotide sequence ID" value="NZ_JBHUFU010000031.1"/>
</dbReference>
<dbReference type="InterPro" id="IPR011008">
    <property type="entry name" value="Dimeric_a/b-barrel"/>
</dbReference>
<dbReference type="Proteomes" id="UP001597365">
    <property type="component" value="Unassembled WGS sequence"/>
</dbReference>
<evidence type="ECO:0000313" key="3">
    <source>
        <dbReference type="EMBL" id="MFD1833334.1"/>
    </source>
</evidence>
<name>A0ABW4PSX0_9ACTN</name>
<reference evidence="4" key="1">
    <citation type="journal article" date="2019" name="Int. J. Syst. Evol. Microbiol.">
        <title>The Global Catalogue of Microorganisms (GCM) 10K type strain sequencing project: providing services to taxonomists for standard genome sequencing and annotation.</title>
        <authorList>
            <consortium name="The Broad Institute Genomics Platform"/>
            <consortium name="The Broad Institute Genome Sequencing Center for Infectious Disease"/>
            <person name="Wu L."/>
            <person name="Ma J."/>
        </authorList>
    </citation>
    <scope>NUCLEOTIDE SEQUENCE [LARGE SCALE GENOMIC DNA]</scope>
    <source>
        <strain evidence="4">CGMCC 4.7455</strain>
    </source>
</reference>
<keyword evidence="3" id="KW-0503">Monooxygenase</keyword>
<feature type="compositionally biased region" description="Basic residues" evidence="1">
    <location>
        <begin position="1"/>
        <end position="14"/>
    </location>
</feature>
<dbReference type="EC" id="1.-.-.-" evidence="3"/>
<organism evidence="3 4">
    <name type="scientific">Streptomyces desertarenae</name>
    <dbReference type="NCBI Taxonomy" id="2666184"/>
    <lineage>
        <taxon>Bacteria</taxon>
        <taxon>Bacillati</taxon>
        <taxon>Actinomycetota</taxon>
        <taxon>Actinomycetes</taxon>
        <taxon>Kitasatosporales</taxon>
        <taxon>Streptomycetaceae</taxon>
        <taxon>Streptomyces</taxon>
    </lineage>
</organism>
<keyword evidence="4" id="KW-1185">Reference proteome</keyword>
<comment type="caution">
    <text evidence="3">The sequence shown here is derived from an EMBL/GenBank/DDBJ whole genome shotgun (WGS) entry which is preliminary data.</text>
</comment>
<dbReference type="GO" id="GO:0004497">
    <property type="term" value="F:monooxygenase activity"/>
    <property type="evidence" value="ECO:0007669"/>
    <property type="project" value="UniProtKB-KW"/>
</dbReference>
<accession>A0ABW4PSX0</accession>
<dbReference type="Pfam" id="PF03992">
    <property type="entry name" value="ABM"/>
    <property type="match status" value="1"/>
</dbReference>
<sequence length="156" mass="18317">MHRQRRHRQRRPPRLHQELTRLGTGTQPVSTEHDTEQSRNHHDRSTHRLRDRRLGREGEGGQGGRPQGVHHRRRHPSRNDPGNIDYESHEVEGRPGEFVIYERRETRAHLDAHLAAPRMRELVPQMLELIDGSIEDGIRLPRPFRPAPPRPLLIFS</sequence>
<feature type="compositionally biased region" description="Basic and acidic residues" evidence="1">
    <location>
        <begin position="31"/>
        <end position="40"/>
    </location>
</feature>
<evidence type="ECO:0000313" key="4">
    <source>
        <dbReference type="Proteomes" id="UP001597365"/>
    </source>
</evidence>
<proteinExistence type="predicted"/>
<dbReference type="EMBL" id="JBHUFU010000031">
    <property type="protein sequence ID" value="MFD1833334.1"/>
    <property type="molecule type" value="Genomic_DNA"/>
</dbReference>
<keyword evidence="3" id="KW-0560">Oxidoreductase</keyword>
<dbReference type="SUPFAM" id="SSF54909">
    <property type="entry name" value="Dimeric alpha+beta barrel"/>
    <property type="match status" value="1"/>
</dbReference>
<feature type="domain" description="ABM" evidence="2">
    <location>
        <begin position="73"/>
        <end position="123"/>
    </location>
</feature>
<dbReference type="InterPro" id="IPR007138">
    <property type="entry name" value="ABM_dom"/>
</dbReference>
<evidence type="ECO:0000259" key="2">
    <source>
        <dbReference type="Pfam" id="PF03992"/>
    </source>
</evidence>